<accession>A0A518DAN3</accession>
<protein>
    <submittedName>
        <fullName evidence="1">Uncharacterized protein</fullName>
    </submittedName>
</protein>
<reference evidence="1 2" key="1">
    <citation type="submission" date="2019-02" db="EMBL/GenBank/DDBJ databases">
        <title>Deep-cultivation of Planctomycetes and their phenomic and genomic characterization uncovers novel biology.</title>
        <authorList>
            <person name="Wiegand S."/>
            <person name="Jogler M."/>
            <person name="Boedeker C."/>
            <person name="Pinto D."/>
            <person name="Vollmers J."/>
            <person name="Rivas-Marin E."/>
            <person name="Kohn T."/>
            <person name="Peeters S.H."/>
            <person name="Heuer A."/>
            <person name="Rast P."/>
            <person name="Oberbeckmann S."/>
            <person name="Bunk B."/>
            <person name="Jeske O."/>
            <person name="Meyerdierks A."/>
            <person name="Storesund J.E."/>
            <person name="Kallscheuer N."/>
            <person name="Luecker S."/>
            <person name="Lage O.M."/>
            <person name="Pohl T."/>
            <person name="Merkel B.J."/>
            <person name="Hornburger P."/>
            <person name="Mueller R.-W."/>
            <person name="Bruemmer F."/>
            <person name="Labrenz M."/>
            <person name="Spormann A.M."/>
            <person name="Op den Camp H."/>
            <person name="Overmann J."/>
            <person name="Amann R."/>
            <person name="Jetten M.S.M."/>
            <person name="Mascher T."/>
            <person name="Medema M.H."/>
            <person name="Devos D.P."/>
            <person name="Kaster A.-K."/>
            <person name="Ovreas L."/>
            <person name="Rohde M."/>
            <person name="Galperin M.Y."/>
            <person name="Jogler C."/>
        </authorList>
    </citation>
    <scope>NUCLEOTIDE SEQUENCE [LARGE SCALE GENOMIC DNA]</scope>
    <source>
        <strain evidence="1 2">Pla175</strain>
    </source>
</reference>
<keyword evidence="2" id="KW-1185">Reference proteome</keyword>
<dbReference type="Proteomes" id="UP000317429">
    <property type="component" value="Chromosome"/>
</dbReference>
<organism evidence="1 2">
    <name type="scientific">Pirellulimonas nuda</name>
    <dbReference type="NCBI Taxonomy" id="2528009"/>
    <lineage>
        <taxon>Bacteria</taxon>
        <taxon>Pseudomonadati</taxon>
        <taxon>Planctomycetota</taxon>
        <taxon>Planctomycetia</taxon>
        <taxon>Pirellulales</taxon>
        <taxon>Lacipirellulaceae</taxon>
        <taxon>Pirellulimonas</taxon>
    </lineage>
</organism>
<dbReference type="AlphaFoldDB" id="A0A518DAN3"/>
<evidence type="ECO:0000313" key="1">
    <source>
        <dbReference type="EMBL" id="QDU88550.1"/>
    </source>
</evidence>
<evidence type="ECO:0000313" key="2">
    <source>
        <dbReference type="Proteomes" id="UP000317429"/>
    </source>
</evidence>
<dbReference type="EMBL" id="CP036291">
    <property type="protein sequence ID" value="QDU88550.1"/>
    <property type="molecule type" value="Genomic_DNA"/>
</dbReference>
<dbReference type="RefSeq" id="WP_231954297.1">
    <property type="nucleotide sequence ID" value="NZ_CP036291.1"/>
</dbReference>
<dbReference type="KEGG" id="pnd:Pla175_19280"/>
<sequence length="40" mass="4324">MLQISRLSIDDAKLLIDGARAKAVEIGVPMCMPSPTKRPT</sequence>
<proteinExistence type="predicted"/>
<name>A0A518DAN3_9BACT</name>
<gene>
    <name evidence="1" type="ORF">Pla175_19280</name>
</gene>